<evidence type="ECO:0000313" key="2">
    <source>
        <dbReference type="Proteomes" id="UP001597399"/>
    </source>
</evidence>
<evidence type="ECO:0000313" key="1">
    <source>
        <dbReference type="EMBL" id="MFD2692495.1"/>
    </source>
</evidence>
<keyword evidence="2" id="KW-1185">Reference proteome</keyword>
<dbReference type="EMBL" id="JBHUMQ010000003">
    <property type="protein sequence ID" value="MFD2692495.1"/>
    <property type="molecule type" value="Genomic_DNA"/>
</dbReference>
<organism evidence="1 2">
    <name type="scientific">Sporolactobacillus shoreicorticis</name>
    <dbReference type="NCBI Taxonomy" id="1923877"/>
    <lineage>
        <taxon>Bacteria</taxon>
        <taxon>Bacillati</taxon>
        <taxon>Bacillota</taxon>
        <taxon>Bacilli</taxon>
        <taxon>Bacillales</taxon>
        <taxon>Sporolactobacillaceae</taxon>
        <taxon>Sporolactobacillus</taxon>
    </lineage>
</organism>
<comment type="caution">
    <text evidence="1">The sequence shown here is derived from an EMBL/GenBank/DDBJ whole genome shotgun (WGS) entry which is preliminary data.</text>
</comment>
<dbReference type="Proteomes" id="UP001597399">
    <property type="component" value="Unassembled WGS sequence"/>
</dbReference>
<reference evidence="2" key="1">
    <citation type="journal article" date="2019" name="Int. J. Syst. Evol. Microbiol.">
        <title>The Global Catalogue of Microorganisms (GCM) 10K type strain sequencing project: providing services to taxonomists for standard genome sequencing and annotation.</title>
        <authorList>
            <consortium name="The Broad Institute Genomics Platform"/>
            <consortium name="The Broad Institute Genome Sequencing Center for Infectious Disease"/>
            <person name="Wu L."/>
            <person name="Ma J."/>
        </authorList>
    </citation>
    <scope>NUCLEOTIDE SEQUENCE [LARGE SCALE GENOMIC DNA]</scope>
    <source>
        <strain evidence="2">TISTR 2466</strain>
    </source>
</reference>
<proteinExistence type="predicted"/>
<accession>A0ABW5S1W7</accession>
<gene>
    <name evidence="1" type="ORF">ACFSUE_02395</name>
</gene>
<protein>
    <submittedName>
        <fullName evidence="1">Uncharacterized protein</fullName>
    </submittedName>
</protein>
<name>A0ABW5S1W7_9BACL</name>
<sequence>MLDKIEAIKRALECECYLPALALALTLPDICGKVEYPKYNVGNRYENWFDNWVEHLYADPSGWDNDKRAKNPYFTGRLCYGLRCAFLHSGDSNIKEKFWGDQENDEYRYSYHFELCINGSDSFGETWETPHKEIKRIEKQKTVQINIVTLCKNICSAAEKYYKYKGKEAFADHIINLRDIQAEVDGFERFKN</sequence>
<dbReference type="RefSeq" id="WP_253059677.1">
    <property type="nucleotide sequence ID" value="NZ_JAMXWM010000004.1"/>
</dbReference>